<dbReference type="Proteomes" id="UP001298424">
    <property type="component" value="Unassembled WGS sequence"/>
</dbReference>
<sequence length="93" mass="10389">MNETAMVWLFQGDGANAVSGCFATQEAAEQWIAEHKLSGVLTAYPLGVPIYDWVQAQGYWQPTRAYQTEAHFIQTFSSAYLPHCHYCEGKKAA</sequence>
<dbReference type="InterPro" id="IPR056127">
    <property type="entry name" value="DUF7710"/>
</dbReference>
<proteinExistence type="predicted"/>
<dbReference type="Pfam" id="PF24819">
    <property type="entry name" value="DUF7710"/>
    <property type="match status" value="1"/>
</dbReference>
<evidence type="ECO:0000313" key="3">
    <source>
        <dbReference type="Proteomes" id="UP001298424"/>
    </source>
</evidence>
<evidence type="ECO:0000313" key="2">
    <source>
        <dbReference type="EMBL" id="MCG6503761.1"/>
    </source>
</evidence>
<evidence type="ECO:0000259" key="1">
    <source>
        <dbReference type="Pfam" id="PF24819"/>
    </source>
</evidence>
<reference evidence="2 3" key="1">
    <citation type="submission" date="2022-02" db="EMBL/GenBank/DDBJ databases">
        <title>Genome sequence data of Kingella unionensis sp. nov. strain CICC 24913 (CCUG 75125).</title>
        <authorList>
            <person name="Xiao M."/>
        </authorList>
    </citation>
    <scope>NUCLEOTIDE SEQUENCE [LARGE SCALE GENOMIC DNA]</scope>
    <source>
        <strain evidence="2 3">CICC 24913</strain>
    </source>
</reference>
<name>A0ABS9NLT9_9NEIS</name>
<dbReference type="RefSeq" id="WP_238746342.1">
    <property type="nucleotide sequence ID" value="NZ_JAKOOW010000018.1"/>
</dbReference>
<organism evidence="2 3">
    <name type="scientific">Kingella pumchi</name>
    <dbReference type="NCBI Taxonomy" id="2779506"/>
    <lineage>
        <taxon>Bacteria</taxon>
        <taxon>Pseudomonadati</taxon>
        <taxon>Pseudomonadota</taxon>
        <taxon>Betaproteobacteria</taxon>
        <taxon>Neisseriales</taxon>
        <taxon>Neisseriaceae</taxon>
        <taxon>Kingella</taxon>
    </lineage>
</organism>
<keyword evidence="3" id="KW-1185">Reference proteome</keyword>
<accession>A0ABS9NLT9</accession>
<gene>
    <name evidence="2" type="ORF">MB824_04515</name>
</gene>
<dbReference type="EMBL" id="JAKOOW010000018">
    <property type="protein sequence ID" value="MCG6503761.1"/>
    <property type="molecule type" value="Genomic_DNA"/>
</dbReference>
<feature type="domain" description="DUF7710" evidence="1">
    <location>
        <begin position="7"/>
        <end position="91"/>
    </location>
</feature>
<comment type="caution">
    <text evidence="2">The sequence shown here is derived from an EMBL/GenBank/DDBJ whole genome shotgun (WGS) entry which is preliminary data.</text>
</comment>
<protein>
    <recommendedName>
        <fullName evidence="1">DUF7710 domain-containing protein</fullName>
    </recommendedName>
</protein>